<evidence type="ECO:0000313" key="3">
    <source>
        <dbReference type="Proteomes" id="UP001634007"/>
    </source>
</evidence>
<dbReference type="Proteomes" id="UP001634007">
    <property type="component" value="Unassembled WGS sequence"/>
</dbReference>
<protein>
    <recommendedName>
        <fullName evidence="1">Zer-1-like leucine-rich repeats region domain-containing protein</fullName>
    </recommendedName>
</protein>
<sequence>MSNQRILNLSEIKFEQLLSVSYLTNLRELSLRGCSCKVSELDALKELELLDLSGTKVRFLPTLESFSNVRQLLLRDCADLEEMENLKSLTNLAVLDLSGTKIKEFPYDV</sequence>
<name>A0ABD3JRK3_EUCGL</name>
<dbReference type="InterPro" id="IPR056845">
    <property type="entry name" value="LRR_Zer-1"/>
</dbReference>
<dbReference type="Gene3D" id="3.80.10.10">
    <property type="entry name" value="Ribonuclease Inhibitor"/>
    <property type="match status" value="1"/>
</dbReference>
<evidence type="ECO:0000259" key="1">
    <source>
        <dbReference type="Pfam" id="PF25013"/>
    </source>
</evidence>
<gene>
    <name evidence="2" type="ORF">ACJRO7_027534</name>
</gene>
<dbReference type="AlphaFoldDB" id="A0ABD3JRK3"/>
<proteinExistence type="predicted"/>
<evidence type="ECO:0000313" key="2">
    <source>
        <dbReference type="EMBL" id="KAL3730534.1"/>
    </source>
</evidence>
<comment type="caution">
    <text evidence="2">The sequence shown here is derived from an EMBL/GenBank/DDBJ whole genome shotgun (WGS) entry which is preliminary data.</text>
</comment>
<feature type="domain" description="Zer-1-like leucine-rich repeats region" evidence="1">
    <location>
        <begin position="41"/>
        <end position="107"/>
    </location>
</feature>
<dbReference type="InterPro" id="IPR032675">
    <property type="entry name" value="LRR_dom_sf"/>
</dbReference>
<dbReference type="Pfam" id="PF25013">
    <property type="entry name" value="LRR_Zer-1"/>
    <property type="match status" value="1"/>
</dbReference>
<accession>A0ABD3JRK3</accession>
<keyword evidence="3" id="KW-1185">Reference proteome</keyword>
<organism evidence="2 3">
    <name type="scientific">Eucalyptus globulus</name>
    <name type="common">Tasmanian blue gum</name>
    <dbReference type="NCBI Taxonomy" id="34317"/>
    <lineage>
        <taxon>Eukaryota</taxon>
        <taxon>Viridiplantae</taxon>
        <taxon>Streptophyta</taxon>
        <taxon>Embryophyta</taxon>
        <taxon>Tracheophyta</taxon>
        <taxon>Spermatophyta</taxon>
        <taxon>Magnoliopsida</taxon>
        <taxon>eudicotyledons</taxon>
        <taxon>Gunneridae</taxon>
        <taxon>Pentapetalae</taxon>
        <taxon>rosids</taxon>
        <taxon>malvids</taxon>
        <taxon>Myrtales</taxon>
        <taxon>Myrtaceae</taxon>
        <taxon>Myrtoideae</taxon>
        <taxon>Eucalypteae</taxon>
        <taxon>Eucalyptus</taxon>
    </lineage>
</organism>
<dbReference type="SUPFAM" id="SSF52058">
    <property type="entry name" value="L domain-like"/>
    <property type="match status" value="1"/>
</dbReference>
<dbReference type="EMBL" id="JBJKBG010000007">
    <property type="protein sequence ID" value="KAL3730534.1"/>
    <property type="molecule type" value="Genomic_DNA"/>
</dbReference>
<reference evidence="2 3" key="1">
    <citation type="submission" date="2024-11" db="EMBL/GenBank/DDBJ databases">
        <title>Chromosome-level genome assembly of Eucalyptus globulus Labill. provides insights into its genome evolution.</title>
        <authorList>
            <person name="Li X."/>
        </authorList>
    </citation>
    <scope>NUCLEOTIDE SEQUENCE [LARGE SCALE GENOMIC DNA]</scope>
    <source>
        <strain evidence="2">CL2024</strain>
        <tissue evidence="2">Fresh tender leaves</tissue>
    </source>
</reference>